<dbReference type="AlphaFoldDB" id="A0A2R6Y4M7"/>
<comment type="caution">
    <text evidence="1">The sequence shown here is derived from an EMBL/GenBank/DDBJ whole genome shotgun (WGS) entry which is preliminary data.</text>
</comment>
<proteinExistence type="predicted"/>
<sequence length="39" mass="4401">MRGSSLPFARDPFGGGCIRLSDLFLIFCKRFSDDILTTF</sequence>
<dbReference type="EMBL" id="PEBX01000004">
    <property type="protein sequence ID" value="PTQ57614.1"/>
    <property type="molecule type" value="Genomic_DNA"/>
</dbReference>
<protein>
    <submittedName>
        <fullName evidence="1">Uncharacterized protein</fullName>
    </submittedName>
</protein>
<evidence type="ECO:0000313" key="2">
    <source>
        <dbReference type="Proteomes" id="UP000244338"/>
    </source>
</evidence>
<reference evidence="2" key="1">
    <citation type="journal article" date="2018" name="Sci. Rep.">
        <title>Lignite coal burning seam in the remote Altai Mountains harbors a hydrogen-driven thermophilic microbial community.</title>
        <authorList>
            <person name="Kadnikov V.V."/>
            <person name="Mardanov A.V."/>
            <person name="Ivasenko D.A."/>
            <person name="Antsiferov D.V."/>
            <person name="Beletsky A.V."/>
            <person name="Karnachuk O.V."/>
            <person name="Ravin N.V."/>
        </authorList>
    </citation>
    <scope>NUCLEOTIDE SEQUENCE [LARGE SCALE GENOMIC DNA]</scope>
</reference>
<accession>A0A2R6Y4M7</accession>
<gene>
    <name evidence="1" type="ORF">BSOLF_1158</name>
</gene>
<evidence type="ECO:0000313" key="1">
    <source>
        <dbReference type="EMBL" id="PTQ57614.1"/>
    </source>
</evidence>
<organism evidence="1 2">
    <name type="scientific">Candidatus Carbonibacillus altaicus</name>
    <dbReference type="NCBI Taxonomy" id="2163959"/>
    <lineage>
        <taxon>Bacteria</taxon>
        <taxon>Bacillati</taxon>
        <taxon>Bacillota</taxon>
        <taxon>Bacilli</taxon>
        <taxon>Bacillales</taxon>
        <taxon>Candidatus Carbonibacillus</taxon>
    </lineage>
</organism>
<name>A0A2R6Y4M7_9BACL</name>
<dbReference type="Proteomes" id="UP000244338">
    <property type="component" value="Unassembled WGS sequence"/>
</dbReference>